<proteinExistence type="predicted"/>
<keyword evidence="3" id="KW-1185">Reference proteome</keyword>
<name>A0A1C4V807_9ACTN</name>
<evidence type="ECO:0000313" key="2">
    <source>
        <dbReference type="EMBL" id="SCE80016.1"/>
    </source>
</evidence>
<feature type="region of interest" description="Disordered" evidence="1">
    <location>
        <begin position="1"/>
        <end position="29"/>
    </location>
</feature>
<sequence>MIVRPEMDDIVEGRCGGATGNRSGRSRHG</sequence>
<protein>
    <submittedName>
        <fullName evidence="2">Uncharacterized protein</fullName>
    </submittedName>
</protein>
<organism evidence="2 3">
    <name type="scientific">Micromonospora coriariae</name>
    <dbReference type="NCBI Taxonomy" id="285665"/>
    <lineage>
        <taxon>Bacteria</taxon>
        <taxon>Bacillati</taxon>
        <taxon>Actinomycetota</taxon>
        <taxon>Actinomycetes</taxon>
        <taxon>Micromonosporales</taxon>
        <taxon>Micromonosporaceae</taxon>
        <taxon>Micromonospora</taxon>
    </lineage>
</organism>
<accession>A0A1C4V807</accession>
<evidence type="ECO:0000313" key="3">
    <source>
        <dbReference type="Proteomes" id="UP000198243"/>
    </source>
</evidence>
<reference evidence="3" key="1">
    <citation type="submission" date="2016-06" db="EMBL/GenBank/DDBJ databases">
        <authorList>
            <person name="Varghese N."/>
            <person name="Submissions Spin"/>
        </authorList>
    </citation>
    <scope>NUCLEOTIDE SEQUENCE [LARGE SCALE GENOMIC DNA]</scope>
    <source>
        <strain evidence="3">DSM 44875</strain>
    </source>
</reference>
<evidence type="ECO:0000256" key="1">
    <source>
        <dbReference type="SAM" id="MobiDB-lite"/>
    </source>
</evidence>
<dbReference type="Proteomes" id="UP000198243">
    <property type="component" value="Chromosome I"/>
</dbReference>
<dbReference type="EMBL" id="LT607412">
    <property type="protein sequence ID" value="SCE80016.1"/>
    <property type="molecule type" value="Genomic_DNA"/>
</dbReference>
<dbReference type="AlphaFoldDB" id="A0A1C4V807"/>
<gene>
    <name evidence="2" type="ORF">GA0070607_1736</name>
</gene>